<name>S9TLW8_9TRYP</name>
<reference evidence="1 2" key="1">
    <citation type="journal article" date="2013" name="PLoS ONE">
        <title>Predicting the Proteins of Angomonas deanei, Strigomonas culicis and Their Respective Endosymbionts Reveals New Aspects of the Trypanosomatidae Family.</title>
        <authorList>
            <person name="Motta M.C."/>
            <person name="Martins A.C."/>
            <person name="de Souza S.S."/>
            <person name="Catta-Preta C.M."/>
            <person name="Silva R."/>
            <person name="Klein C.C."/>
            <person name="de Almeida L.G."/>
            <person name="de Lima Cunha O."/>
            <person name="Ciapina L.P."/>
            <person name="Brocchi M."/>
            <person name="Colabardini A.C."/>
            <person name="de Araujo Lima B."/>
            <person name="Machado C.R."/>
            <person name="de Almeida Soares C.M."/>
            <person name="Probst C.M."/>
            <person name="de Menezes C.B."/>
            <person name="Thompson C.E."/>
            <person name="Bartholomeu D.C."/>
            <person name="Gradia D.F."/>
            <person name="Pavoni D.P."/>
            <person name="Grisard E.C."/>
            <person name="Fantinatti-Garboggini F."/>
            <person name="Marchini F.K."/>
            <person name="Rodrigues-Luiz G.F."/>
            <person name="Wagner G."/>
            <person name="Goldman G.H."/>
            <person name="Fietto J.L."/>
            <person name="Elias M.C."/>
            <person name="Goldman M.H."/>
            <person name="Sagot M.F."/>
            <person name="Pereira M."/>
            <person name="Stoco P.H."/>
            <person name="de Mendonca-Neto R.P."/>
            <person name="Teixeira S.M."/>
            <person name="Maciel T.E."/>
            <person name="de Oliveira Mendes T.A."/>
            <person name="Urmenyi T.P."/>
            <person name="de Souza W."/>
            <person name="Schenkman S."/>
            <person name="de Vasconcelos A.T."/>
        </authorList>
    </citation>
    <scope>NUCLEOTIDE SEQUENCE [LARGE SCALE GENOMIC DNA]</scope>
</reference>
<sequence length="370" mass="40102">MLGKLTEARRYVAVLLRHDPASYLGLLLLALLHASEGRYDRAAVALAHLEARYAGDVPTAVVSAAVKAVSEREPALSGDAAPPSAAQEDLAVALARLHQCTGEVQELEHDADRKHTIKALAMQCVPGEESSAGMSVTAKERMHLVAGHWALLTHTAVRMQATAVFHTASEAALAYLQQVPHERRAFADVLCSRTRMSLIEVKARLPPSHCVRDLNLLGALHPAPNVFVERQQTLPLTSAVRGAETSDSTARAAVLSQPEVLLLRAQLTKALEAYSGHAEAFALLGALYLMDAGQRHMNAAERTVRLSEAAHYCTLSARCDIFQREALEGLGVVRELQGATQASVDLFSTASEMVMRESLLSFQRFAYLLY</sequence>
<keyword evidence="2" id="KW-1185">Reference proteome</keyword>
<dbReference type="Proteomes" id="UP000015354">
    <property type="component" value="Unassembled WGS sequence"/>
</dbReference>
<dbReference type="AlphaFoldDB" id="S9TLW8"/>
<protein>
    <submittedName>
        <fullName evidence="1">Mediator of RNA polymerase II transcription subunit 24</fullName>
    </submittedName>
</protein>
<dbReference type="OrthoDB" id="272215at2759"/>
<comment type="caution">
    <text evidence="1">The sequence shown here is derived from an EMBL/GenBank/DDBJ whole genome shotgun (WGS) entry which is preliminary data.</text>
</comment>
<accession>S9TLW8</accession>
<evidence type="ECO:0000313" key="2">
    <source>
        <dbReference type="Proteomes" id="UP000015354"/>
    </source>
</evidence>
<dbReference type="EMBL" id="ATMH01010293">
    <property type="protein sequence ID" value="EPY17799.1"/>
    <property type="molecule type" value="Genomic_DNA"/>
</dbReference>
<organism evidence="1 2">
    <name type="scientific">Strigomonas culicis</name>
    <dbReference type="NCBI Taxonomy" id="28005"/>
    <lineage>
        <taxon>Eukaryota</taxon>
        <taxon>Discoba</taxon>
        <taxon>Euglenozoa</taxon>
        <taxon>Kinetoplastea</taxon>
        <taxon>Metakinetoplastina</taxon>
        <taxon>Trypanosomatida</taxon>
        <taxon>Trypanosomatidae</taxon>
        <taxon>Strigomonadinae</taxon>
        <taxon>Strigomonas</taxon>
    </lineage>
</organism>
<proteinExistence type="predicted"/>
<evidence type="ECO:0000313" key="1">
    <source>
        <dbReference type="EMBL" id="EPY17799.1"/>
    </source>
</evidence>
<gene>
    <name evidence="1" type="ORF">STCU_10399</name>
</gene>